<accession>A0ABW0PAI5</accession>
<dbReference type="Pfam" id="PF00126">
    <property type="entry name" value="HTH_1"/>
    <property type="match status" value="1"/>
</dbReference>
<evidence type="ECO:0000256" key="4">
    <source>
        <dbReference type="ARBA" id="ARBA00023163"/>
    </source>
</evidence>
<dbReference type="CDD" id="cd08471">
    <property type="entry name" value="PBP2_CrgA_like_2"/>
    <property type="match status" value="1"/>
</dbReference>
<protein>
    <submittedName>
        <fullName evidence="6">LysR family transcriptional regulator</fullName>
    </submittedName>
</protein>
<keyword evidence="4" id="KW-0804">Transcription</keyword>
<dbReference type="SUPFAM" id="SSF46785">
    <property type="entry name" value="Winged helix' DNA-binding domain"/>
    <property type="match status" value="1"/>
</dbReference>
<evidence type="ECO:0000313" key="6">
    <source>
        <dbReference type="EMBL" id="MFC5508864.1"/>
    </source>
</evidence>
<dbReference type="PROSITE" id="PS50931">
    <property type="entry name" value="HTH_LYSR"/>
    <property type="match status" value="1"/>
</dbReference>
<reference evidence="7" key="1">
    <citation type="journal article" date="2019" name="Int. J. Syst. Evol. Microbiol.">
        <title>The Global Catalogue of Microorganisms (GCM) 10K type strain sequencing project: providing services to taxonomists for standard genome sequencing and annotation.</title>
        <authorList>
            <consortium name="The Broad Institute Genomics Platform"/>
            <consortium name="The Broad Institute Genome Sequencing Center for Infectious Disease"/>
            <person name="Wu L."/>
            <person name="Ma J."/>
        </authorList>
    </citation>
    <scope>NUCLEOTIDE SEQUENCE [LARGE SCALE GENOMIC DNA]</scope>
    <source>
        <strain evidence="7">CCUG 43117</strain>
    </source>
</reference>
<comment type="similarity">
    <text evidence="1">Belongs to the LysR transcriptional regulatory family.</text>
</comment>
<dbReference type="InterPro" id="IPR036388">
    <property type="entry name" value="WH-like_DNA-bd_sf"/>
</dbReference>
<dbReference type="Gene3D" id="3.40.190.290">
    <property type="match status" value="1"/>
</dbReference>
<dbReference type="InterPro" id="IPR000847">
    <property type="entry name" value="LysR_HTH_N"/>
</dbReference>
<keyword evidence="3" id="KW-0238">DNA-binding</keyword>
<dbReference type="Proteomes" id="UP001596060">
    <property type="component" value="Unassembled WGS sequence"/>
</dbReference>
<feature type="domain" description="HTH lysR-type" evidence="5">
    <location>
        <begin position="1"/>
        <end position="59"/>
    </location>
</feature>
<dbReference type="RefSeq" id="WP_066716195.1">
    <property type="nucleotide sequence ID" value="NZ_JBHSLU010000127.1"/>
</dbReference>
<name>A0ABW0PAI5_9HYPH</name>
<dbReference type="EMBL" id="JBHSLU010000127">
    <property type="protein sequence ID" value="MFC5508864.1"/>
    <property type="molecule type" value="Genomic_DNA"/>
</dbReference>
<evidence type="ECO:0000259" key="5">
    <source>
        <dbReference type="PROSITE" id="PS50931"/>
    </source>
</evidence>
<dbReference type="SUPFAM" id="SSF53850">
    <property type="entry name" value="Periplasmic binding protein-like II"/>
    <property type="match status" value="1"/>
</dbReference>
<dbReference type="InterPro" id="IPR058163">
    <property type="entry name" value="LysR-type_TF_proteobact-type"/>
</dbReference>
<evidence type="ECO:0000256" key="3">
    <source>
        <dbReference type="ARBA" id="ARBA00023125"/>
    </source>
</evidence>
<dbReference type="Pfam" id="PF03466">
    <property type="entry name" value="LysR_substrate"/>
    <property type="match status" value="1"/>
</dbReference>
<evidence type="ECO:0000313" key="7">
    <source>
        <dbReference type="Proteomes" id="UP001596060"/>
    </source>
</evidence>
<dbReference type="PANTHER" id="PTHR30537:SF5">
    <property type="entry name" value="HTH-TYPE TRANSCRIPTIONAL ACTIVATOR TTDR-RELATED"/>
    <property type="match status" value="1"/>
</dbReference>
<evidence type="ECO:0000256" key="1">
    <source>
        <dbReference type="ARBA" id="ARBA00009437"/>
    </source>
</evidence>
<comment type="caution">
    <text evidence="6">The sequence shown here is derived from an EMBL/GenBank/DDBJ whole genome shotgun (WGS) entry which is preliminary data.</text>
</comment>
<dbReference type="InterPro" id="IPR005119">
    <property type="entry name" value="LysR_subst-bd"/>
</dbReference>
<keyword evidence="2" id="KW-0805">Transcription regulation</keyword>
<dbReference type="PANTHER" id="PTHR30537">
    <property type="entry name" value="HTH-TYPE TRANSCRIPTIONAL REGULATOR"/>
    <property type="match status" value="1"/>
</dbReference>
<keyword evidence="7" id="KW-1185">Reference proteome</keyword>
<dbReference type="InterPro" id="IPR036390">
    <property type="entry name" value="WH_DNA-bd_sf"/>
</dbReference>
<proteinExistence type="inferred from homology"/>
<evidence type="ECO:0000256" key="2">
    <source>
        <dbReference type="ARBA" id="ARBA00023015"/>
    </source>
</evidence>
<dbReference type="Gene3D" id="1.10.10.10">
    <property type="entry name" value="Winged helix-like DNA-binding domain superfamily/Winged helix DNA-binding domain"/>
    <property type="match status" value="1"/>
</dbReference>
<sequence>MDRFATLQAFVKVAEAKGFAPAARGLGLSPSAVTRLVAALEDRLGSRLLQRNTRAVTLTDEGERYLPLARRVLADLDEADASLLATRAEPSGRLVVAAPLAFGRAHVGPLLSAYLSRHPAVQGELRLGDRIVNLVEDGIDLAVRIGDLGDSSLKARRVGATRRVLVAAPSYLAAHGEPIRPDEISAHRCIHFAGFNAVPEWVFERQGQRQRIAFSPRFVTNAAETAVQHAIDGGGLTLVLAYQAAPAIREGRLRVLLPDHERPPSPIQIVYPSARLLSAKVRAFIDMAARETRWSFLDLG</sequence>
<gene>
    <name evidence="6" type="ORF">ACFPN9_26900</name>
</gene>
<organism evidence="6 7">
    <name type="scientific">Bosea massiliensis</name>
    <dbReference type="NCBI Taxonomy" id="151419"/>
    <lineage>
        <taxon>Bacteria</taxon>
        <taxon>Pseudomonadati</taxon>
        <taxon>Pseudomonadota</taxon>
        <taxon>Alphaproteobacteria</taxon>
        <taxon>Hyphomicrobiales</taxon>
        <taxon>Boseaceae</taxon>
        <taxon>Bosea</taxon>
    </lineage>
</organism>